<dbReference type="OrthoDB" id="3643156at2759"/>
<proteinExistence type="predicted"/>
<feature type="transmembrane region" description="Helical" evidence="1">
    <location>
        <begin position="34"/>
        <end position="55"/>
    </location>
</feature>
<gene>
    <name evidence="2" type="ORF">BU23DRAFT_598821</name>
</gene>
<name>A0A6A5VF78_9PLEO</name>
<keyword evidence="3" id="KW-1185">Reference proteome</keyword>
<evidence type="ECO:0000313" key="2">
    <source>
        <dbReference type="EMBL" id="KAF1973686.1"/>
    </source>
</evidence>
<keyword evidence="1" id="KW-1133">Transmembrane helix</keyword>
<dbReference type="Proteomes" id="UP000800036">
    <property type="component" value="Unassembled WGS sequence"/>
</dbReference>
<sequence length="394" mass="42839">MKRYPSRKVSSLPALKKKKDARTRGLCRWFPKRVYGFALVFVMVVLAVTSLLAVAPRVGEPHFPRPRLTCTYGKAWCAGGSLRVKRCEWVSTQLQGSTQTANSALRVASVYLKDGRSVDVARVEGSTQYAHVLQTHPPFPGPPTTKNTALCRAVVPTARNLERVLSIQVPVPQHCLSADVQAVKAVLESLKRGVEAHLGQEICHVSLLVDGEPAHAGSSRHQDAVVLQALHATGVAHIPLGSPDLGRGAIHPVLRAYLRPLEGLGLPVSSSGEEARNMLAVDTPEQQVQSIEEALHELRAAPLDADADTSGDYNWDEMDIHHVLVHGAHAAHPALLPALNHILGKDLEPNLLIDTSPCSAARWAPEAAFYKMDEWQFAVRDNGMWASYGTRCGI</sequence>
<organism evidence="2 3">
    <name type="scientific">Bimuria novae-zelandiae CBS 107.79</name>
    <dbReference type="NCBI Taxonomy" id="1447943"/>
    <lineage>
        <taxon>Eukaryota</taxon>
        <taxon>Fungi</taxon>
        <taxon>Dikarya</taxon>
        <taxon>Ascomycota</taxon>
        <taxon>Pezizomycotina</taxon>
        <taxon>Dothideomycetes</taxon>
        <taxon>Pleosporomycetidae</taxon>
        <taxon>Pleosporales</taxon>
        <taxon>Massarineae</taxon>
        <taxon>Didymosphaeriaceae</taxon>
        <taxon>Bimuria</taxon>
    </lineage>
</organism>
<accession>A0A6A5VF78</accession>
<evidence type="ECO:0000256" key="1">
    <source>
        <dbReference type="SAM" id="Phobius"/>
    </source>
</evidence>
<evidence type="ECO:0000313" key="3">
    <source>
        <dbReference type="Proteomes" id="UP000800036"/>
    </source>
</evidence>
<dbReference type="EMBL" id="ML976679">
    <property type="protein sequence ID" value="KAF1973686.1"/>
    <property type="molecule type" value="Genomic_DNA"/>
</dbReference>
<protein>
    <submittedName>
        <fullName evidence="2">Uncharacterized protein</fullName>
    </submittedName>
</protein>
<keyword evidence="1" id="KW-0812">Transmembrane</keyword>
<keyword evidence="1" id="KW-0472">Membrane</keyword>
<reference evidence="2" key="1">
    <citation type="journal article" date="2020" name="Stud. Mycol.">
        <title>101 Dothideomycetes genomes: a test case for predicting lifestyles and emergence of pathogens.</title>
        <authorList>
            <person name="Haridas S."/>
            <person name="Albert R."/>
            <person name="Binder M."/>
            <person name="Bloem J."/>
            <person name="Labutti K."/>
            <person name="Salamov A."/>
            <person name="Andreopoulos B."/>
            <person name="Baker S."/>
            <person name="Barry K."/>
            <person name="Bills G."/>
            <person name="Bluhm B."/>
            <person name="Cannon C."/>
            <person name="Castanera R."/>
            <person name="Culley D."/>
            <person name="Daum C."/>
            <person name="Ezra D."/>
            <person name="Gonzalez J."/>
            <person name="Henrissat B."/>
            <person name="Kuo A."/>
            <person name="Liang C."/>
            <person name="Lipzen A."/>
            <person name="Lutzoni F."/>
            <person name="Magnuson J."/>
            <person name="Mondo S."/>
            <person name="Nolan M."/>
            <person name="Ohm R."/>
            <person name="Pangilinan J."/>
            <person name="Park H.-J."/>
            <person name="Ramirez L."/>
            <person name="Alfaro M."/>
            <person name="Sun H."/>
            <person name="Tritt A."/>
            <person name="Yoshinaga Y."/>
            <person name="Zwiers L.-H."/>
            <person name="Turgeon B."/>
            <person name="Goodwin S."/>
            <person name="Spatafora J."/>
            <person name="Crous P."/>
            <person name="Grigoriev I."/>
        </authorList>
    </citation>
    <scope>NUCLEOTIDE SEQUENCE</scope>
    <source>
        <strain evidence="2">CBS 107.79</strain>
    </source>
</reference>
<dbReference type="AlphaFoldDB" id="A0A6A5VF78"/>